<keyword evidence="10" id="KW-1185">Reference proteome</keyword>
<gene>
    <name evidence="9" type="ORF">RBATCC27255_01190</name>
</gene>
<evidence type="ECO:0000256" key="1">
    <source>
        <dbReference type="ARBA" id="ARBA00004651"/>
    </source>
</evidence>
<dbReference type="RefSeq" id="WP_169923278.1">
    <property type="nucleotide sequence ID" value="NZ_CABMMZ010000056.1"/>
</dbReference>
<dbReference type="AlphaFoldDB" id="A0A2N0UQU0"/>
<evidence type="ECO:0000256" key="6">
    <source>
        <dbReference type="ARBA" id="ARBA00022989"/>
    </source>
</evidence>
<keyword evidence="6 8" id="KW-1133">Transmembrane helix</keyword>
<dbReference type="Pfam" id="PF03547">
    <property type="entry name" value="Mem_trans"/>
    <property type="match status" value="2"/>
</dbReference>
<evidence type="ECO:0000313" key="9">
    <source>
        <dbReference type="EMBL" id="PKD29363.1"/>
    </source>
</evidence>
<keyword evidence="4" id="KW-1003">Cell membrane</keyword>
<feature type="transmembrane region" description="Helical" evidence="8">
    <location>
        <begin position="130"/>
        <end position="153"/>
    </location>
</feature>
<evidence type="ECO:0000256" key="3">
    <source>
        <dbReference type="ARBA" id="ARBA00022448"/>
    </source>
</evidence>
<name>A0A2N0UQU0_9FIRM</name>
<feature type="transmembrane region" description="Helical" evidence="8">
    <location>
        <begin position="196"/>
        <end position="216"/>
    </location>
</feature>
<evidence type="ECO:0000256" key="5">
    <source>
        <dbReference type="ARBA" id="ARBA00022692"/>
    </source>
</evidence>
<evidence type="ECO:0000256" key="2">
    <source>
        <dbReference type="ARBA" id="ARBA00010145"/>
    </source>
</evidence>
<protein>
    <submittedName>
        <fullName evidence="9">Auxin efflux carrier</fullName>
    </submittedName>
</protein>
<keyword evidence="5 8" id="KW-0812">Transmembrane</keyword>
<dbReference type="Gene3D" id="1.20.1530.20">
    <property type="match status" value="1"/>
</dbReference>
<dbReference type="PANTHER" id="PTHR36838:SF3">
    <property type="entry name" value="TRANSPORTER AUXIN EFFLUX CARRIER EC FAMILY"/>
    <property type="match status" value="1"/>
</dbReference>
<evidence type="ECO:0000313" key="10">
    <source>
        <dbReference type="Proteomes" id="UP000233425"/>
    </source>
</evidence>
<feature type="transmembrane region" description="Helical" evidence="8">
    <location>
        <begin position="104"/>
        <end position="124"/>
    </location>
</feature>
<evidence type="ECO:0000256" key="8">
    <source>
        <dbReference type="SAM" id="Phobius"/>
    </source>
</evidence>
<reference evidence="9" key="1">
    <citation type="journal article" date="2018" name="Environ. Microbiol.">
        <title>Sporulation capability and amylosome conservation among diverse human colonic and rumen isolates of the keystone starch-degrader Ruminococcus bromii.</title>
        <authorList>
            <person name="Mukhopadhya I."/>
            <person name="Morais S."/>
            <person name="Laverde-Gomez J."/>
            <person name="Sheridan P.O."/>
            <person name="Walker A.W."/>
            <person name="Kelly W."/>
            <person name="Klieve A.V."/>
            <person name="Ouwerkerk D."/>
            <person name="Duncan S.H."/>
            <person name="Louis P."/>
            <person name="Koropatkin N."/>
            <person name="Cockburn D."/>
            <person name="Kibler R."/>
            <person name="Cooper P.J."/>
            <person name="Sandoval C."/>
            <person name="Crost E."/>
            <person name="Juge N."/>
            <person name="Bayer E.A."/>
            <person name="Flint H.J."/>
        </authorList>
    </citation>
    <scope>NUCLEOTIDE SEQUENCE [LARGE SCALE GENOMIC DNA]</scope>
    <source>
        <strain evidence="9">ATCC 27255</strain>
    </source>
</reference>
<evidence type="ECO:0000256" key="7">
    <source>
        <dbReference type="ARBA" id="ARBA00023136"/>
    </source>
</evidence>
<dbReference type="EMBL" id="NNSR01000056">
    <property type="protein sequence ID" value="PKD29363.1"/>
    <property type="molecule type" value="Genomic_DNA"/>
</dbReference>
<sequence>MGIFSSVIFQIAVLFSFIFIGFIIRQGGFLPENSAEIFSKLENRILMPAVVINTFRTNCTVKNISEKWVFIAYSTGVLLFCIATGFAVSRYLGKTEYLKKVYRYSISVSNFGFVGTAMVSGIYGTESMELFDYLMFTLPLNLFTYSIGIAWLVPNGHGKFSMKNFVNPIFVSIFIGAILGLLPIPKFRLVTTIINSTAACMSPIAMILTGFVIGGYSLANLFGKWQTYVVAGIRLVFLPTVSVLVLKLFNAPQEAVVATLCANAMPLGLNTVIIPSAYGKSPDDGASMALVSQLTAVFTIPILFYILL</sequence>
<feature type="transmembrane region" description="Helical" evidence="8">
    <location>
        <begin position="165"/>
        <end position="184"/>
    </location>
</feature>
<proteinExistence type="inferred from homology"/>
<comment type="subcellular location">
    <subcellularLocation>
        <location evidence="1">Cell membrane</location>
        <topology evidence="1">Multi-pass membrane protein</topology>
    </subcellularLocation>
</comment>
<dbReference type="Proteomes" id="UP000233425">
    <property type="component" value="Unassembled WGS sequence"/>
</dbReference>
<keyword evidence="7 8" id="KW-0472">Membrane</keyword>
<feature type="transmembrane region" description="Helical" evidence="8">
    <location>
        <begin position="70"/>
        <end position="92"/>
    </location>
</feature>
<comment type="similarity">
    <text evidence="2">Belongs to the auxin efflux carrier (TC 2.A.69) family.</text>
</comment>
<feature type="transmembrane region" description="Helical" evidence="8">
    <location>
        <begin position="255"/>
        <end position="274"/>
    </location>
</feature>
<feature type="transmembrane region" description="Helical" evidence="8">
    <location>
        <begin position="286"/>
        <end position="307"/>
    </location>
</feature>
<dbReference type="GO" id="GO:0005886">
    <property type="term" value="C:plasma membrane"/>
    <property type="evidence" value="ECO:0007669"/>
    <property type="project" value="UniProtKB-SubCell"/>
</dbReference>
<dbReference type="InterPro" id="IPR004776">
    <property type="entry name" value="Mem_transp_PIN-like"/>
</dbReference>
<evidence type="ECO:0000256" key="4">
    <source>
        <dbReference type="ARBA" id="ARBA00022475"/>
    </source>
</evidence>
<keyword evidence="3" id="KW-0813">Transport</keyword>
<feature type="transmembrane region" description="Helical" evidence="8">
    <location>
        <begin position="228"/>
        <end position="249"/>
    </location>
</feature>
<feature type="transmembrane region" description="Helical" evidence="8">
    <location>
        <begin position="7"/>
        <end position="24"/>
    </location>
</feature>
<comment type="caution">
    <text evidence="9">The sequence shown here is derived from an EMBL/GenBank/DDBJ whole genome shotgun (WGS) entry which is preliminary data.</text>
</comment>
<accession>A0A2N0UQU0</accession>
<dbReference type="PANTHER" id="PTHR36838">
    <property type="entry name" value="AUXIN EFFLUX CARRIER FAMILY PROTEIN"/>
    <property type="match status" value="1"/>
</dbReference>
<dbReference type="GO" id="GO:0055085">
    <property type="term" value="P:transmembrane transport"/>
    <property type="evidence" value="ECO:0007669"/>
    <property type="project" value="InterPro"/>
</dbReference>
<dbReference type="InterPro" id="IPR038770">
    <property type="entry name" value="Na+/solute_symporter_sf"/>
</dbReference>
<organism evidence="9 10">
    <name type="scientific">Ruminococcus bromii</name>
    <dbReference type="NCBI Taxonomy" id="40518"/>
    <lineage>
        <taxon>Bacteria</taxon>
        <taxon>Bacillati</taxon>
        <taxon>Bacillota</taxon>
        <taxon>Clostridia</taxon>
        <taxon>Eubacteriales</taxon>
        <taxon>Oscillospiraceae</taxon>
        <taxon>Ruminococcus</taxon>
    </lineage>
</organism>